<dbReference type="Proteomes" id="UP001202922">
    <property type="component" value="Unassembled WGS sequence"/>
</dbReference>
<feature type="transmembrane region" description="Helical" evidence="1">
    <location>
        <begin position="114"/>
        <end position="130"/>
    </location>
</feature>
<evidence type="ECO:0000313" key="3">
    <source>
        <dbReference type="Proteomes" id="UP001202922"/>
    </source>
</evidence>
<keyword evidence="1" id="KW-0812">Transmembrane</keyword>
<proteinExistence type="predicted"/>
<evidence type="ECO:0000313" key="2">
    <source>
        <dbReference type="EMBL" id="MCH6472414.1"/>
    </source>
</evidence>
<sequence>MNNPGLQATWDTLMNIAPSLVAVVASAVSIVVAVDQLTQRARMRRLAEWAKDLAEGEADPNRSAVLLQVQRWAAGYALATVMVPARLFLEATITCFGVTVVQIAVGASSSGTPVMWPAAVAGFVSAWLPLRRALRSYLERYRIASEYFRGIEVAAPKLSILFQMEGGTRSEFVTSAVLAAGIVVVGVGAGVMLGNETQYGLMLLVIGLSVSGLGLTLVRRIAPPMLHAANRPHSKLWTP</sequence>
<feature type="transmembrane region" description="Helical" evidence="1">
    <location>
        <begin position="12"/>
        <end position="34"/>
    </location>
</feature>
<organism evidence="2 3">
    <name type="scientific">Sinomonas terrae</name>
    <dbReference type="NCBI Taxonomy" id="2908838"/>
    <lineage>
        <taxon>Bacteria</taxon>
        <taxon>Bacillati</taxon>
        <taxon>Actinomycetota</taxon>
        <taxon>Actinomycetes</taxon>
        <taxon>Micrococcales</taxon>
        <taxon>Micrococcaceae</taxon>
        <taxon>Sinomonas</taxon>
    </lineage>
</organism>
<protein>
    <submittedName>
        <fullName evidence="2">Uncharacterized protein</fullName>
    </submittedName>
</protein>
<gene>
    <name evidence="2" type="ORF">L0M17_21015</name>
</gene>
<evidence type="ECO:0000256" key="1">
    <source>
        <dbReference type="SAM" id="Phobius"/>
    </source>
</evidence>
<feature type="transmembrane region" description="Helical" evidence="1">
    <location>
        <begin position="87"/>
        <end position="108"/>
    </location>
</feature>
<dbReference type="EMBL" id="JAKZBV010000002">
    <property type="protein sequence ID" value="MCH6472414.1"/>
    <property type="molecule type" value="Genomic_DNA"/>
</dbReference>
<feature type="transmembrane region" description="Helical" evidence="1">
    <location>
        <begin position="199"/>
        <end position="218"/>
    </location>
</feature>
<comment type="caution">
    <text evidence="2">The sequence shown here is derived from an EMBL/GenBank/DDBJ whole genome shotgun (WGS) entry which is preliminary data.</text>
</comment>
<dbReference type="RefSeq" id="WP_241056585.1">
    <property type="nucleotide sequence ID" value="NZ_JAKZBV010000002.1"/>
</dbReference>
<keyword evidence="1" id="KW-1133">Transmembrane helix</keyword>
<accession>A0ABS9U6W2</accession>
<feature type="transmembrane region" description="Helical" evidence="1">
    <location>
        <begin position="172"/>
        <end position="193"/>
    </location>
</feature>
<keyword evidence="1" id="KW-0472">Membrane</keyword>
<reference evidence="2 3" key="1">
    <citation type="submission" date="2022-03" db="EMBL/GenBank/DDBJ databases">
        <title>Sinomonas sp. isolated from a soil.</title>
        <authorList>
            <person name="Han J."/>
            <person name="Kim D.-U."/>
        </authorList>
    </citation>
    <scope>NUCLEOTIDE SEQUENCE [LARGE SCALE GENOMIC DNA]</scope>
    <source>
        <strain evidence="2 3">5-5</strain>
    </source>
</reference>
<name>A0ABS9U6W2_9MICC</name>
<keyword evidence="3" id="KW-1185">Reference proteome</keyword>